<dbReference type="RefSeq" id="WP_063182047.1">
    <property type="nucleotide sequence ID" value="NZ_LQRA01000052.1"/>
</dbReference>
<organism evidence="1 2">
    <name type="scientific">Paenibacillus elgii</name>
    <dbReference type="NCBI Taxonomy" id="189691"/>
    <lineage>
        <taxon>Bacteria</taxon>
        <taxon>Bacillati</taxon>
        <taxon>Bacillota</taxon>
        <taxon>Bacilli</taxon>
        <taxon>Bacillales</taxon>
        <taxon>Paenibacillaceae</taxon>
        <taxon>Paenibacillus</taxon>
    </lineage>
</organism>
<dbReference type="AlphaFoldDB" id="A0A163YFC7"/>
<comment type="caution">
    <text evidence="1">The sequence shown here is derived from an EMBL/GenBank/DDBJ whole genome shotgun (WGS) entry which is preliminary data.</text>
</comment>
<evidence type="ECO:0000313" key="1">
    <source>
        <dbReference type="EMBL" id="KZE79340.1"/>
    </source>
</evidence>
<accession>A0A163YFC7</accession>
<reference evidence="2" key="1">
    <citation type="submission" date="2016-01" db="EMBL/GenBank/DDBJ databases">
        <title>Draft genome of Chromobacterium sp. F49.</title>
        <authorList>
            <person name="Hong K.W."/>
        </authorList>
    </citation>
    <scope>NUCLEOTIDE SEQUENCE [LARGE SCALE GENOMIC DNA]</scope>
    <source>
        <strain evidence="2">M63</strain>
    </source>
</reference>
<name>A0A163YFC7_9BACL</name>
<proteinExistence type="predicted"/>
<dbReference type="OrthoDB" id="2650777at2"/>
<keyword evidence="2" id="KW-1185">Reference proteome</keyword>
<gene>
    <name evidence="1" type="ORF">AV654_17885</name>
</gene>
<protein>
    <submittedName>
        <fullName evidence="1">Uncharacterized protein</fullName>
    </submittedName>
</protein>
<dbReference type="EMBL" id="LQRA01000052">
    <property type="protein sequence ID" value="KZE79340.1"/>
    <property type="molecule type" value="Genomic_DNA"/>
</dbReference>
<dbReference type="Proteomes" id="UP000076563">
    <property type="component" value="Unassembled WGS sequence"/>
</dbReference>
<evidence type="ECO:0000313" key="2">
    <source>
        <dbReference type="Proteomes" id="UP000076563"/>
    </source>
</evidence>
<sequence>MDKITFQAFEKLQKCEHLLRVARNQMALGRIPREEFWKREAEILSRFSLTLEEQRAYDLHLRMTQSKRHR</sequence>